<comment type="caution">
    <text evidence="2">The sequence shown here is derived from an EMBL/GenBank/DDBJ whole genome shotgun (WGS) entry which is preliminary data.</text>
</comment>
<reference evidence="2 3" key="1">
    <citation type="submission" date="2024-04" db="EMBL/GenBank/DDBJ databases">
        <authorList>
            <consortium name="Genoscope - CEA"/>
            <person name="William W."/>
        </authorList>
    </citation>
    <scope>NUCLEOTIDE SEQUENCE [LARGE SCALE GENOMIC DNA]</scope>
</reference>
<dbReference type="AlphaFoldDB" id="A0AAV2GYJ1"/>
<accession>A0AAV2GYJ1</accession>
<name>A0AAV2GYJ1_LYMST</name>
<dbReference type="EMBL" id="CAXITT010000002">
    <property type="protein sequence ID" value="CAL1526146.1"/>
    <property type="molecule type" value="Genomic_DNA"/>
</dbReference>
<organism evidence="2 3">
    <name type="scientific">Lymnaea stagnalis</name>
    <name type="common">Great pond snail</name>
    <name type="synonym">Helix stagnalis</name>
    <dbReference type="NCBI Taxonomy" id="6523"/>
    <lineage>
        <taxon>Eukaryota</taxon>
        <taxon>Metazoa</taxon>
        <taxon>Spiralia</taxon>
        <taxon>Lophotrochozoa</taxon>
        <taxon>Mollusca</taxon>
        <taxon>Gastropoda</taxon>
        <taxon>Heterobranchia</taxon>
        <taxon>Euthyneura</taxon>
        <taxon>Panpulmonata</taxon>
        <taxon>Hygrophila</taxon>
        <taxon>Lymnaeoidea</taxon>
        <taxon>Lymnaeidae</taxon>
        <taxon>Lymnaea</taxon>
    </lineage>
</organism>
<evidence type="ECO:0000313" key="2">
    <source>
        <dbReference type="EMBL" id="CAL1526146.1"/>
    </source>
</evidence>
<evidence type="ECO:0008006" key="4">
    <source>
        <dbReference type="Google" id="ProtNLM"/>
    </source>
</evidence>
<protein>
    <recommendedName>
        <fullName evidence="4">C2H2-type domain-containing protein</fullName>
    </recommendedName>
</protein>
<gene>
    <name evidence="2" type="ORF">GSLYS_00000323001</name>
</gene>
<keyword evidence="3" id="KW-1185">Reference proteome</keyword>
<feature type="non-terminal residue" evidence="2">
    <location>
        <position position="176"/>
    </location>
</feature>
<sequence>MQNRDFVNQDEISSIASLLRTFLPDDEDLPFTGSTEQLLQQVGGSLNYFNRNDPDLQEPNNGLCLHPIAKKTLQIKVKKKFENKKSKHKISKKKKFKSKTNLNISGTENESTTIHNADEGDSKASIDLSDKIKSKSKQHTEGEHLLHFPPGCIRKMACFLCDETFTTMAVYSSHMI</sequence>
<proteinExistence type="predicted"/>
<evidence type="ECO:0000313" key="3">
    <source>
        <dbReference type="Proteomes" id="UP001497497"/>
    </source>
</evidence>
<feature type="region of interest" description="Disordered" evidence="1">
    <location>
        <begin position="103"/>
        <end position="122"/>
    </location>
</feature>
<evidence type="ECO:0000256" key="1">
    <source>
        <dbReference type="SAM" id="MobiDB-lite"/>
    </source>
</evidence>
<feature type="compositionally biased region" description="Polar residues" evidence="1">
    <location>
        <begin position="103"/>
        <end position="115"/>
    </location>
</feature>
<dbReference type="Proteomes" id="UP001497497">
    <property type="component" value="Unassembled WGS sequence"/>
</dbReference>